<evidence type="ECO:0000256" key="7">
    <source>
        <dbReference type="SAM" id="MobiDB-lite"/>
    </source>
</evidence>
<dbReference type="PANTHER" id="PTHR43655">
    <property type="entry name" value="ATP-DEPENDENT PROTEASE"/>
    <property type="match status" value="1"/>
</dbReference>
<evidence type="ECO:0000256" key="5">
    <source>
        <dbReference type="ARBA" id="ARBA00022840"/>
    </source>
</evidence>
<dbReference type="Gene3D" id="3.40.1690.20">
    <property type="match status" value="1"/>
</dbReference>
<evidence type="ECO:0000256" key="6">
    <source>
        <dbReference type="ARBA" id="ARBA00023049"/>
    </source>
</evidence>
<evidence type="ECO:0000256" key="3">
    <source>
        <dbReference type="ARBA" id="ARBA00022741"/>
    </source>
</evidence>
<keyword evidence="6" id="KW-0645">Protease</keyword>
<keyword evidence="4" id="KW-0862">Zinc</keyword>
<organism evidence="8 9">
    <name type="scientific">Trichostrongylus colubriformis</name>
    <name type="common">Black scour worm</name>
    <dbReference type="NCBI Taxonomy" id="6319"/>
    <lineage>
        <taxon>Eukaryota</taxon>
        <taxon>Metazoa</taxon>
        <taxon>Ecdysozoa</taxon>
        <taxon>Nematoda</taxon>
        <taxon>Chromadorea</taxon>
        <taxon>Rhabditida</taxon>
        <taxon>Rhabditina</taxon>
        <taxon>Rhabditomorpha</taxon>
        <taxon>Strongyloidea</taxon>
        <taxon>Trichostrongylidae</taxon>
        <taxon>Trichostrongylus</taxon>
    </lineage>
</organism>
<keyword evidence="5" id="KW-0067">ATP-binding</keyword>
<dbReference type="PANTHER" id="PTHR43655:SF8">
    <property type="entry name" value="PARAPLEGIN"/>
    <property type="match status" value="1"/>
</dbReference>
<dbReference type="GO" id="GO:0008237">
    <property type="term" value="F:metallopeptidase activity"/>
    <property type="evidence" value="ECO:0007669"/>
    <property type="project" value="UniProtKB-KW"/>
</dbReference>
<feature type="region of interest" description="Disordered" evidence="7">
    <location>
        <begin position="52"/>
        <end position="101"/>
    </location>
</feature>
<accession>A0AAN8FD14</accession>
<dbReference type="GO" id="GO:0046872">
    <property type="term" value="F:metal ion binding"/>
    <property type="evidence" value="ECO:0007669"/>
    <property type="project" value="UniProtKB-KW"/>
</dbReference>
<dbReference type="GO" id="GO:0005745">
    <property type="term" value="C:m-AAA complex"/>
    <property type="evidence" value="ECO:0007669"/>
    <property type="project" value="TreeGrafter"/>
</dbReference>
<keyword evidence="6" id="KW-0482">Metalloprotease</keyword>
<dbReference type="GO" id="GO:0034982">
    <property type="term" value="P:mitochondrial protein processing"/>
    <property type="evidence" value="ECO:0007669"/>
    <property type="project" value="TreeGrafter"/>
</dbReference>
<keyword evidence="2" id="KW-0479">Metal-binding</keyword>
<protein>
    <recommendedName>
        <fullName evidence="10">Peptidase M41 FtsH extracellular domain-containing protein</fullName>
    </recommendedName>
</protein>
<keyword evidence="3" id="KW-0547">Nucleotide-binding</keyword>
<dbReference type="AlphaFoldDB" id="A0AAN8FD14"/>
<dbReference type="InterPro" id="IPR050928">
    <property type="entry name" value="ATP-dep_Zn_Metalloprotease"/>
</dbReference>
<evidence type="ECO:0000313" key="9">
    <source>
        <dbReference type="Proteomes" id="UP001331761"/>
    </source>
</evidence>
<comment type="caution">
    <text evidence="8">The sequence shown here is derived from an EMBL/GenBank/DDBJ whole genome shotgun (WGS) entry which is preliminary data.</text>
</comment>
<name>A0AAN8FD14_TRICO</name>
<reference evidence="8 9" key="1">
    <citation type="submission" date="2019-10" db="EMBL/GenBank/DDBJ databases">
        <title>Assembly and Annotation for the nematode Trichostrongylus colubriformis.</title>
        <authorList>
            <person name="Martin J."/>
        </authorList>
    </citation>
    <scope>NUCLEOTIDE SEQUENCE [LARGE SCALE GENOMIC DNA]</scope>
    <source>
        <strain evidence="8">G859</strain>
        <tissue evidence="8">Whole worm</tissue>
    </source>
</reference>
<evidence type="ECO:0000256" key="2">
    <source>
        <dbReference type="ARBA" id="ARBA00022723"/>
    </source>
</evidence>
<evidence type="ECO:0000313" key="8">
    <source>
        <dbReference type="EMBL" id="KAK5973944.1"/>
    </source>
</evidence>
<keyword evidence="9" id="KW-1185">Reference proteome</keyword>
<evidence type="ECO:0008006" key="10">
    <source>
        <dbReference type="Google" id="ProtNLM"/>
    </source>
</evidence>
<evidence type="ECO:0000256" key="4">
    <source>
        <dbReference type="ARBA" id="ARBA00022833"/>
    </source>
</evidence>
<comment type="cofactor">
    <cofactor evidence="1">
        <name>Zn(2+)</name>
        <dbReference type="ChEBI" id="CHEBI:29105"/>
    </cofactor>
</comment>
<gene>
    <name evidence="8" type="ORF">GCK32_016499</name>
</gene>
<dbReference type="EMBL" id="WIXE01014885">
    <property type="protein sequence ID" value="KAK5973944.1"/>
    <property type="molecule type" value="Genomic_DNA"/>
</dbReference>
<dbReference type="GO" id="GO:0005524">
    <property type="term" value="F:ATP binding"/>
    <property type="evidence" value="ECO:0007669"/>
    <property type="project" value="UniProtKB-KW"/>
</dbReference>
<feature type="compositionally biased region" description="Basic and acidic residues" evidence="7">
    <location>
        <begin position="52"/>
        <end position="92"/>
    </location>
</feature>
<sequence length="232" mass="26288">MLRLITSAPVRALWVRARLFHHEAPSTSSTSAALCSPCLFSDQFILARSYRRDSDRTKDRKSNAKVRNSREPSSKPEHPTYRPDGRHGGEDENGKEEDNDPRKELVAKLKRFFAISLFAYGVLYLLSPRSDGPAGVVNITWSEFVSNLLPTGQIHKIIVFPERDVAFIYTYAGSKTASGEPMASIYRMGIPSVSRFEAEVRAAENAVRLPPEHWIPIQYRRMESVYVVYTSH</sequence>
<evidence type="ECO:0000256" key="1">
    <source>
        <dbReference type="ARBA" id="ARBA00001947"/>
    </source>
</evidence>
<dbReference type="Proteomes" id="UP001331761">
    <property type="component" value="Unassembled WGS sequence"/>
</dbReference>
<proteinExistence type="predicted"/>
<keyword evidence="6" id="KW-0378">Hydrolase</keyword>